<dbReference type="EMBL" id="FUYN01000001">
    <property type="protein sequence ID" value="SKB26671.1"/>
    <property type="molecule type" value="Genomic_DNA"/>
</dbReference>
<feature type="coiled-coil region" evidence="1">
    <location>
        <begin position="48"/>
        <end position="75"/>
    </location>
</feature>
<dbReference type="AlphaFoldDB" id="A0A1T4ZV80"/>
<keyword evidence="3" id="KW-1185">Reference proteome</keyword>
<gene>
    <name evidence="2" type="ORF">SAMN02745120_0432</name>
</gene>
<organism evidence="2 3">
    <name type="scientific">Acetoanaerobium noterae</name>
    <dbReference type="NCBI Taxonomy" id="745369"/>
    <lineage>
        <taxon>Bacteria</taxon>
        <taxon>Bacillati</taxon>
        <taxon>Bacillota</taxon>
        <taxon>Clostridia</taxon>
        <taxon>Peptostreptococcales</taxon>
        <taxon>Filifactoraceae</taxon>
        <taxon>Acetoanaerobium</taxon>
    </lineage>
</organism>
<accession>A0A1T4ZV80</accession>
<reference evidence="3" key="1">
    <citation type="submission" date="2017-02" db="EMBL/GenBank/DDBJ databases">
        <authorList>
            <person name="Varghese N."/>
            <person name="Submissions S."/>
        </authorList>
    </citation>
    <scope>NUCLEOTIDE SEQUENCE [LARGE SCALE GENOMIC DNA]</scope>
    <source>
        <strain evidence="3">ATCC 35199</strain>
    </source>
</reference>
<evidence type="ECO:0000256" key="1">
    <source>
        <dbReference type="SAM" id="Coils"/>
    </source>
</evidence>
<protein>
    <recommendedName>
        <fullName evidence="4">DUF2802 domain-containing protein</fullName>
    </recommendedName>
</protein>
<name>A0A1T4ZV80_9FIRM</name>
<proteinExistence type="predicted"/>
<evidence type="ECO:0000313" key="3">
    <source>
        <dbReference type="Proteomes" id="UP000243406"/>
    </source>
</evidence>
<keyword evidence="1" id="KW-0175">Coiled coil</keyword>
<dbReference type="RefSeq" id="WP_079588418.1">
    <property type="nucleotide sequence ID" value="NZ_DAMCMJ010000007.1"/>
</dbReference>
<evidence type="ECO:0008006" key="4">
    <source>
        <dbReference type="Google" id="ProtNLM"/>
    </source>
</evidence>
<evidence type="ECO:0000313" key="2">
    <source>
        <dbReference type="EMBL" id="SKB26671.1"/>
    </source>
</evidence>
<sequence>MSQSVVLILLGAAFVLNIISFLVFAKKDDTKTNEENLQGELILIHRSTNQIISEIDKLKAELQSIETKLQTDDDIIGKFSKQGMSNIDMAKAMNRSVKEIDLIMKMRGNR</sequence>
<dbReference type="Proteomes" id="UP000243406">
    <property type="component" value="Unassembled WGS sequence"/>
</dbReference>